<gene>
    <name evidence="3" type="primary">ugl</name>
    <name evidence="3" type="ORF">Mal15_65330</name>
</gene>
<dbReference type="PANTHER" id="PTHR36845:SF1">
    <property type="entry name" value="HYDROLASE, PUTATIVE (AFU_ORTHOLOGUE AFUA_7G05090)-RELATED"/>
    <property type="match status" value="1"/>
</dbReference>
<dbReference type="Proteomes" id="UP000321353">
    <property type="component" value="Chromosome"/>
</dbReference>
<dbReference type="GO" id="GO:0052757">
    <property type="term" value="F:chondroitin hydrolase activity"/>
    <property type="evidence" value="ECO:0007669"/>
    <property type="project" value="TreeGrafter"/>
</dbReference>
<dbReference type="RefSeq" id="WP_147871358.1">
    <property type="nucleotide sequence ID" value="NZ_CP036264.1"/>
</dbReference>
<keyword evidence="4" id="KW-1185">Reference proteome</keyword>
<dbReference type="InterPro" id="IPR052369">
    <property type="entry name" value="UG_Glycosaminoglycan_Hydrolase"/>
</dbReference>
<proteinExistence type="inferred from homology"/>
<keyword evidence="1 3" id="KW-0378">Hydrolase</keyword>
<dbReference type="KEGG" id="smam:Mal15_65330"/>
<evidence type="ECO:0000256" key="2">
    <source>
        <dbReference type="ARBA" id="ARBA00038358"/>
    </source>
</evidence>
<dbReference type="Gene3D" id="1.50.10.10">
    <property type="match status" value="1"/>
</dbReference>
<dbReference type="InterPro" id="IPR012341">
    <property type="entry name" value="6hp_glycosidase-like_sf"/>
</dbReference>
<reference evidence="3 4" key="1">
    <citation type="submission" date="2019-02" db="EMBL/GenBank/DDBJ databases">
        <title>Planctomycetal bacteria perform biofilm scaping via a novel small molecule.</title>
        <authorList>
            <person name="Jeske O."/>
            <person name="Boedeker C."/>
            <person name="Wiegand S."/>
            <person name="Breitling P."/>
            <person name="Kallscheuer N."/>
            <person name="Jogler M."/>
            <person name="Rohde M."/>
            <person name="Petersen J."/>
            <person name="Medema M.H."/>
            <person name="Surup F."/>
            <person name="Jogler C."/>
        </authorList>
    </citation>
    <scope>NUCLEOTIDE SEQUENCE [LARGE SCALE GENOMIC DNA]</scope>
    <source>
        <strain evidence="3 4">Mal15</strain>
    </source>
</reference>
<evidence type="ECO:0000313" key="3">
    <source>
        <dbReference type="EMBL" id="QEG02412.1"/>
    </source>
</evidence>
<organism evidence="3 4">
    <name type="scientific">Stieleria maiorica</name>
    <dbReference type="NCBI Taxonomy" id="2795974"/>
    <lineage>
        <taxon>Bacteria</taxon>
        <taxon>Pseudomonadati</taxon>
        <taxon>Planctomycetota</taxon>
        <taxon>Planctomycetia</taxon>
        <taxon>Pirellulales</taxon>
        <taxon>Pirellulaceae</taxon>
        <taxon>Stieleria</taxon>
    </lineage>
</organism>
<evidence type="ECO:0000256" key="1">
    <source>
        <dbReference type="ARBA" id="ARBA00022801"/>
    </source>
</evidence>
<dbReference type="AlphaFoldDB" id="A0A5B9MLZ0"/>
<comment type="similarity">
    <text evidence="2">Belongs to the glycosyl hydrolase 88 family.</text>
</comment>
<evidence type="ECO:0000313" key="4">
    <source>
        <dbReference type="Proteomes" id="UP000321353"/>
    </source>
</evidence>
<protein>
    <submittedName>
        <fullName evidence="3">Unsaturated chondroitin disaccharide hydrolase</fullName>
        <ecNumber evidence="3">3.2.1.180</ecNumber>
    </submittedName>
</protein>
<sequence length="467" mass="52253">MQINHQLTASDLRVDTQHVLELAAQKAEVIDRTWDASKGTPVFTVDGSYATRGWTEWTQGFQYGCMILAGDGLGDDKLIGLGKRRTIDNMLPHVTHVGVHDHGFNNLSTYGNLLRLLKETRIVADEWEEMTYSNAIAASGAIQGSRWSGTPPVKSKHSANASALGYIYSFNGPHSLFIDTMRTTRILGVAWQLGHKLMHEGDREANLLKRSVLHGLTTSQCIVFHGDSEHTYDVRGRTAHEGTFNRIDGAFRSRATQQGYSPFSTWTRGLSWAMLGFAEELEFFETIPASDFQSACGIAKSDVMKVYERNAVETCDHYIHDVSTLDGITYWDDGAPGLSRMGDWRGREAEPYNDFEPVDASASAIAAQGLIRLGNYLGNTDRGRNYYQAGLTVAKTLFAEPYLSTKQNHQGLLLHSIYHWPNHWDHVPEGSKVSHSESSMWGDYHLLELALMVRRISDGSPYLRFFL</sequence>
<keyword evidence="3" id="KW-0326">Glycosidase</keyword>
<dbReference type="GO" id="GO:0102212">
    <property type="term" value="F:unsaturated chondroitin disaccharide hydrolase activity"/>
    <property type="evidence" value="ECO:0007669"/>
    <property type="project" value="UniProtKB-EC"/>
</dbReference>
<dbReference type="InterPro" id="IPR008928">
    <property type="entry name" value="6-hairpin_glycosidase_sf"/>
</dbReference>
<name>A0A5B9MLZ0_9BACT</name>
<dbReference type="GO" id="GO:0000272">
    <property type="term" value="P:polysaccharide catabolic process"/>
    <property type="evidence" value="ECO:0007669"/>
    <property type="project" value="TreeGrafter"/>
</dbReference>
<dbReference type="SUPFAM" id="SSF48208">
    <property type="entry name" value="Six-hairpin glycosidases"/>
    <property type="match status" value="1"/>
</dbReference>
<accession>A0A5B9MLZ0</accession>
<dbReference type="PANTHER" id="PTHR36845">
    <property type="entry name" value="HYDROLASE, PUTATIVE (AFU_ORTHOLOGUE AFUA_7G05090)-RELATED"/>
    <property type="match status" value="1"/>
</dbReference>
<dbReference type="EC" id="3.2.1.180" evidence="3"/>
<dbReference type="EMBL" id="CP036264">
    <property type="protein sequence ID" value="QEG02412.1"/>
    <property type="molecule type" value="Genomic_DNA"/>
</dbReference>